<gene>
    <name evidence="3" type="ORF">LXO92_07945</name>
</gene>
<keyword evidence="2" id="KW-0472">Membrane</keyword>
<evidence type="ECO:0000313" key="4">
    <source>
        <dbReference type="Proteomes" id="UP001320170"/>
    </source>
</evidence>
<proteinExistence type="predicted"/>
<feature type="region of interest" description="Disordered" evidence="1">
    <location>
        <begin position="1"/>
        <end position="24"/>
    </location>
</feature>
<evidence type="ECO:0008006" key="5">
    <source>
        <dbReference type="Google" id="ProtNLM"/>
    </source>
</evidence>
<evidence type="ECO:0000256" key="1">
    <source>
        <dbReference type="SAM" id="MobiDB-lite"/>
    </source>
</evidence>
<feature type="transmembrane region" description="Helical" evidence="2">
    <location>
        <begin position="122"/>
        <end position="147"/>
    </location>
</feature>
<reference evidence="3 4" key="1">
    <citation type="journal article" date="2024" name="Pathogens">
        <title>Characterization of a Novel Species of Legionella Isolated from a Healthcare Facility: Legionella resiliens sp. nov.</title>
        <authorList>
            <person name="Cristino S."/>
            <person name="Pascale M.R."/>
            <person name="Marino F."/>
            <person name="Derelitto C."/>
            <person name="Salaris S."/>
            <person name="Orsini M."/>
            <person name="Squarzoni S."/>
            <person name="Grottola A."/>
            <person name="Girolamini L."/>
        </authorList>
    </citation>
    <scope>NUCLEOTIDE SEQUENCE [LARGE SCALE GENOMIC DNA]</scope>
    <source>
        <strain evidence="3 4">8cVS16</strain>
    </source>
</reference>
<evidence type="ECO:0000313" key="3">
    <source>
        <dbReference type="EMBL" id="MCE3532308.1"/>
    </source>
</evidence>
<feature type="transmembrane region" description="Helical" evidence="2">
    <location>
        <begin position="80"/>
        <end position="102"/>
    </location>
</feature>
<evidence type="ECO:0000256" key="2">
    <source>
        <dbReference type="SAM" id="Phobius"/>
    </source>
</evidence>
<keyword evidence="4" id="KW-1185">Reference proteome</keyword>
<sequence>MAFTSKQHHHDRVTLDSYQHGREPQPLYPKVTPYNPYVEVTTSQKPHVEVRSTGRSYNRYQQTHHNHHHSYSSTGRGGRILFIGFFILLPIVVVAAILSSTLGAMSLTTASLTAAGAGAAGAIAFSASTFGIGALILYGALGLAYLYSSAKECYSSDKNVFDMIKAHVVNEDGVGFKGVMKSIGSVLWSPFLLIGGLSGMAVKGAMNACVSSRSVPPKVEHTQMTESYTWMSTNELGAQHKSKSSSKQKEEPPVYSQVFTGTPERTEKEHHLLDSQVGFPVYPTLNFSSTN</sequence>
<keyword evidence="2" id="KW-0812">Transmembrane</keyword>
<name>A0ABS8X0Q4_9GAMM</name>
<dbReference type="RefSeq" id="WP_232890738.1">
    <property type="nucleotide sequence ID" value="NZ_JAJSPM010000005.1"/>
</dbReference>
<accession>A0ABS8X0Q4</accession>
<dbReference type="EMBL" id="JAJTND010000004">
    <property type="protein sequence ID" value="MCE3532308.1"/>
    <property type="molecule type" value="Genomic_DNA"/>
</dbReference>
<comment type="caution">
    <text evidence="3">The sequence shown here is derived from an EMBL/GenBank/DDBJ whole genome shotgun (WGS) entry which is preliminary data.</text>
</comment>
<feature type="compositionally biased region" description="Basic residues" evidence="1">
    <location>
        <begin position="1"/>
        <end position="11"/>
    </location>
</feature>
<organism evidence="3 4">
    <name type="scientific">Legionella resiliens</name>
    <dbReference type="NCBI Taxonomy" id="2905958"/>
    <lineage>
        <taxon>Bacteria</taxon>
        <taxon>Pseudomonadati</taxon>
        <taxon>Pseudomonadota</taxon>
        <taxon>Gammaproteobacteria</taxon>
        <taxon>Legionellales</taxon>
        <taxon>Legionellaceae</taxon>
        <taxon>Legionella</taxon>
    </lineage>
</organism>
<dbReference type="Proteomes" id="UP001320170">
    <property type="component" value="Unassembled WGS sequence"/>
</dbReference>
<keyword evidence="2" id="KW-1133">Transmembrane helix</keyword>
<protein>
    <recommendedName>
        <fullName evidence="5">Transmembrane protein</fullName>
    </recommendedName>
</protein>
<feature type="region of interest" description="Disordered" evidence="1">
    <location>
        <begin position="239"/>
        <end position="267"/>
    </location>
</feature>